<evidence type="ECO:0000256" key="2">
    <source>
        <dbReference type="ARBA" id="ARBA00022679"/>
    </source>
</evidence>
<keyword evidence="7" id="KW-0051">Antiviral defense</keyword>
<keyword evidence="4" id="KW-0479">Metal-binding</keyword>
<evidence type="ECO:0000256" key="3">
    <source>
        <dbReference type="ARBA" id="ARBA00022695"/>
    </source>
</evidence>
<reference evidence="11 12" key="1">
    <citation type="submission" date="2016-10" db="EMBL/GenBank/DDBJ databases">
        <title>Draft genome sequences of four alkaliphilic bacteria belonging to the Anaerobacillus genus.</title>
        <authorList>
            <person name="Bassil N.M."/>
            <person name="Lloyd J.R."/>
        </authorList>
    </citation>
    <scope>NUCLEOTIDE SEQUENCE [LARGE SCALE GENOMIC DNA]</scope>
    <source>
        <strain evidence="11 12">DSM 15340</strain>
    </source>
</reference>
<comment type="catalytic activity">
    <reaction evidence="9">
        <text>DNA(n) + a 2'-deoxyribonucleoside 5'-triphosphate = DNA(n+1) + diphosphate</text>
        <dbReference type="Rhea" id="RHEA:22508"/>
        <dbReference type="Rhea" id="RHEA-COMP:17339"/>
        <dbReference type="Rhea" id="RHEA-COMP:17340"/>
        <dbReference type="ChEBI" id="CHEBI:33019"/>
        <dbReference type="ChEBI" id="CHEBI:61560"/>
        <dbReference type="ChEBI" id="CHEBI:173112"/>
        <dbReference type="EC" id="2.7.7.49"/>
    </reaction>
</comment>
<feature type="domain" description="Reverse transcriptase" evidence="10">
    <location>
        <begin position="47"/>
        <end position="273"/>
    </location>
</feature>
<dbReference type="Proteomes" id="UP000180098">
    <property type="component" value="Unassembled WGS sequence"/>
</dbReference>
<dbReference type="Pfam" id="PF00078">
    <property type="entry name" value="RVT_1"/>
    <property type="match status" value="1"/>
</dbReference>
<dbReference type="NCBIfam" id="TIGR04416">
    <property type="entry name" value="group_II_RT_mat"/>
    <property type="match status" value="1"/>
</dbReference>
<dbReference type="GO" id="GO:0003723">
    <property type="term" value="F:RNA binding"/>
    <property type="evidence" value="ECO:0007669"/>
    <property type="project" value="InterPro"/>
</dbReference>
<dbReference type="GO" id="GO:0046872">
    <property type="term" value="F:metal ion binding"/>
    <property type="evidence" value="ECO:0007669"/>
    <property type="project" value="UniProtKB-KW"/>
</dbReference>
<evidence type="ECO:0000256" key="1">
    <source>
        <dbReference type="ARBA" id="ARBA00012493"/>
    </source>
</evidence>
<accession>A0A1S2LV47</accession>
<dbReference type="AlphaFoldDB" id="A0A1S2LV47"/>
<dbReference type="InterPro" id="IPR043128">
    <property type="entry name" value="Rev_trsase/Diguanyl_cyclase"/>
</dbReference>
<evidence type="ECO:0000256" key="6">
    <source>
        <dbReference type="ARBA" id="ARBA00022918"/>
    </source>
</evidence>
<evidence type="ECO:0000256" key="9">
    <source>
        <dbReference type="ARBA" id="ARBA00048173"/>
    </source>
</evidence>
<keyword evidence="12" id="KW-1185">Reference proteome</keyword>
<dbReference type="InterPro" id="IPR000477">
    <property type="entry name" value="RT_dom"/>
</dbReference>
<evidence type="ECO:0000256" key="4">
    <source>
        <dbReference type="ARBA" id="ARBA00022723"/>
    </source>
</evidence>
<keyword evidence="3" id="KW-0548">Nucleotidyltransferase</keyword>
<comment type="caution">
    <text evidence="11">The sequence shown here is derived from an EMBL/GenBank/DDBJ whole genome shotgun (WGS) entry which is preliminary data.</text>
</comment>
<keyword evidence="5" id="KW-0460">Magnesium</keyword>
<dbReference type="InterPro" id="IPR030931">
    <property type="entry name" value="Group_II_RT_mat"/>
</dbReference>
<dbReference type="InterPro" id="IPR000123">
    <property type="entry name" value="Reverse_transcriptase_msDNA"/>
</dbReference>
<dbReference type="InterPro" id="IPR013597">
    <property type="entry name" value="Mat_intron_G2"/>
</dbReference>
<dbReference type="RefSeq" id="WP_071312129.1">
    <property type="nucleotide sequence ID" value="NZ_MLQQ01000001.1"/>
</dbReference>
<dbReference type="CDD" id="cd01651">
    <property type="entry name" value="RT_G2_intron"/>
    <property type="match status" value="1"/>
</dbReference>
<evidence type="ECO:0000313" key="12">
    <source>
        <dbReference type="Proteomes" id="UP000180098"/>
    </source>
</evidence>
<evidence type="ECO:0000256" key="5">
    <source>
        <dbReference type="ARBA" id="ARBA00022842"/>
    </source>
</evidence>
<name>A0A1S2LV47_9BACI</name>
<keyword evidence="2" id="KW-0808">Transferase</keyword>
<evidence type="ECO:0000313" key="11">
    <source>
        <dbReference type="EMBL" id="OIJ16204.1"/>
    </source>
</evidence>
<organism evidence="11 12">
    <name type="scientific">Anaerobacillus arseniciselenatis</name>
    <dbReference type="NCBI Taxonomy" id="85682"/>
    <lineage>
        <taxon>Bacteria</taxon>
        <taxon>Bacillati</taxon>
        <taxon>Bacillota</taxon>
        <taxon>Bacilli</taxon>
        <taxon>Bacillales</taxon>
        <taxon>Bacillaceae</taxon>
        <taxon>Anaerobacillus</taxon>
    </lineage>
</organism>
<dbReference type="InterPro" id="IPR051083">
    <property type="entry name" value="GrpII_Intron_Splice-Mob/Def"/>
</dbReference>
<dbReference type="EMBL" id="MLQQ01000001">
    <property type="protein sequence ID" value="OIJ16204.1"/>
    <property type="molecule type" value="Genomic_DNA"/>
</dbReference>
<dbReference type="PROSITE" id="PS50878">
    <property type="entry name" value="RT_POL"/>
    <property type="match status" value="1"/>
</dbReference>
<dbReference type="SUPFAM" id="SSF56672">
    <property type="entry name" value="DNA/RNA polymerases"/>
    <property type="match status" value="1"/>
</dbReference>
<dbReference type="Gene3D" id="3.30.70.270">
    <property type="match status" value="1"/>
</dbReference>
<dbReference type="PANTHER" id="PTHR34047:SF8">
    <property type="entry name" value="PROTEIN YKFC"/>
    <property type="match status" value="1"/>
</dbReference>
<dbReference type="GO" id="GO:0003964">
    <property type="term" value="F:RNA-directed DNA polymerase activity"/>
    <property type="evidence" value="ECO:0007669"/>
    <property type="project" value="UniProtKB-KW"/>
</dbReference>
<protein>
    <recommendedName>
        <fullName evidence="1">RNA-directed DNA polymerase</fullName>
        <ecNumber evidence="1">2.7.7.49</ecNumber>
    </recommendedName>
</protein>
<evidence type="ECO:0000259" key="10">
    <source>
        <dbReference type="PROSITE" id="PS50878"/>
    </source>
</evidence>
<sequence length="419" mass="49074">MLMERILSRGNLLLALKRVESNKGSHGIDGMSVKFLRRHLYENWETLRSSLREGTYQPSPVRRVEIPKPNGGVRLLGIPTVSDRFIQQAITQVLVPIFDPMFSEQSYGFRPNKRGHDAVRKAKEYIKEGNRWVIDIDLEKFFDKVNHDKLMGILVKQIKDRNLLKLIRKYLQAGVMINGVVHDTEEGAPQGGPLSPLLSNIILNELDVELESRGHKFVRYADDCNIYVKTKKAGARVMSSVSEFIEKKLKLKVNKDKSAVDRPWKRKFLGFSFTIQRNPKIRIANESIERLKTKVRALTSRSKPISMEQRIKELNQYLTGWCGYYALADTPSKFKEFDEWIRRRLRVCEWKQWKLPKTKVRKLIGLGVPKQKAYEWGNSRKKYHRISKSPILHKTLNNAYWRDRGLKSLYQRYEYLRQT</sequence>
<dbReference type="Pfam" id="PF08388">
    <property type="entry name" value="GIIM"/>
    <property type="match status" value="1"/>
</dbReference>
<dbReference type="InterPro" id="IPR043502">
    <property type="entry name" value="DNA/RNA_pol_sf"/>
</dbReference>
<gene>
    <name evidence="11" type="ORF">BKP35_04290</name>
</gene>
<dbReference type="EC" id="2.7.7.49" evidence="1"/>
<dbReference type="PRINTS" id="PR00866">
    <property type="entry name" value="RNADNAPOLMS"/>
</dbReference>
<keyword evidence="6 11" id="KW-0695">RNA-directed DNA polymerase</keyword>
<dbReference type="PANTHER" id="PTHR34047">
    <property type="entry name" value="NUCLEAR INTRON MATURASE 1, MITOCHONDRIAL-RELATED"/>
    <property type="match status" value="1"/>
</dbReference>
<dbReference type="GO" id="GO:0051607">
    <property type="term" value="P:defense response to virus"/>
    <property type="evidence" value="ECO:0007669"/>
    <property type="project" value="UniProtKB-KW"/>
</dbReference>
<dbReference type="OrthoDB" id="9793236at2"/>
<evidence type="ECO:0000256" key="8">
    <source>
        <dbReference type="ARBA" id="ARBA00034120"/>
    </source>
</evidence>
<comment type="similarity">
    <text evidence="8">Belongs to the bacterial reverse transcriptase family.</text>
</comment>
<evidence type="ECO:0000256" key="7">
    <source>
        <dbReference type="ARBA" id="ARBA00023118"/>
    </source>
</evidence>
<proteinExistence type="inferred from homology"/>